<feature type="region of interest" description="Disordered" evidence="1">
    <location>
        <begin position="205"/>
        <end position="227"/>
    </location>
</feature>
<gene>
    <name evidence="2" type="ORF">PG999_000788</name>
</gene>
<reference evidence="2 3" key="1">
    <citation type="submission" date="2023-01" db="EMBL/GenBank/DDBJ databases">
        <title>Analysis of 21 Apiospora genomes using comparative genomics revels a genus with tremendous synthesis potential of carbohydrate active enzymes and secondary metabolites.</title>
        <authorList>
            <person name="Sorensen T."/>
        </authorList>
    </citation>
    <scope>NUCLEOTIDE SEQUENCE [LARGE SCALE GENOMIC DNA]</scope>
    <source>
        <strain evidence="2 3">CBS 117206</strain>
    </source>
</reference>
<evidence type="ECO:0000256" key="1">
    <source>
        <dbReference type="SAM" id="MobiDB-lite"/>
    </source>
</evidence>
<feature type="compositionally biased region" description="Low complexity" evidence="1">
    <location>
        <begin position="266"/>
        <end position="295"/>
    </location>
</feature>
<feature type="compositionally biased region" description="Low complexity" evidence="1">
    <location>
        <begin position="430"/>
        <end position="443"/>
    </location>
</feature>
<feature type="compositionally biased region" description="Polar residues" evidence="1">
    <location>
        <begin position="363"/>
        <end position="375"/>
    </location>
</feature>
<keyword evidence="3" id="KW-1185">Reference proteome</keyword>
<comment type="caution">
    <text evidence="2">The sequence shown here is derived from an EMBL/GenBank/DDBJ whole genome shotgun (WGS) entry which is preliminary data.</text>
</comment>
<feature type="compositionally biased region" description="Acidic residues" evidence="1">
    <location>
        <begin position="296"/>
        <end position="305"/>
    </location>
</feature>
<evidence type="ECO:0000313" key="2">
    <source>
        <dbReference type="EMBL" id="KAK8132615.1"/>
    </source>
</evidence>
<organism evidence="2 3">
    <name type="scientific">Apiospora kogelbergensis</name>
    <dbReference type="NCBI Taxonomy" id="1337665"/>
    <lineage>
        <taxon>Eukaryota</taxon>
        <taxon>Fungi</taxon>
        <taxon>Dikarya</taxon>
        <taxon>Ascomycota</taxon>
        <taxon>Pezizomycotina</taxon>
        <taxon>Sordariomycetes</taxon>
        <taxon>Xylariomycetidae</taxon>
        <taxon>Amphisphaeriales</taxon>
        <taxon>Apiosporaceae</taxon>
        <taxon>Apiospora</taxon>
    </lineage>
</organism>
<evidence type="ECO:0000313" key="3">
    <source>
        <dbReference type="Proteomes" id="UP001392437"/>
    </source>
</evidence>
<feature type="region of interest" description="Disordered" evidence="1">
    <location>
        <begin position="257"/>
        <end position="462"/>
    </location>
</feature>
<proteinExistence type="predicted"/>
<feature type="compositionally biased region" description="Acidic residues" evidence="1">
    <location>
        <begin position="125"/>
        <end position="138"/>
    </location>
</feature>
<name>A0AAW0RCI4_9PEZI</name>
<sequence length="500" mass="55879">MSLPSSITRYLPSFAGTSILQQLHRHMYVKLEHPKQGEKLFDVWGKYYTSYAEDYEDYKRIYRHNMNKGQSDSRSWSGKLRDYFKPKDGVWDYSYPSYSYPATPEYGSQPANAPSPGELQVEDSSSTDDEEGLEGDEEESSYIDYIPKFLKYLWKGEKAQWQQLDHLMKCTCNSCARARRPRPKKLFTFNLFSCAKGGVKFGPADAGLSEGSGHRSARRYRHKSSGHHYGDDDLSILFDKDLCTNRLQQLWPFWGASRSDRRSSHGHGSSTSSSSSCSTTSTSSNSSSSFSASSEESSDTDDDVKDIDGVLVRRRYGGRKGLPLPPPASQVASSNKRDQATTGIVPRKPAAAVPNTNPPVMPSSGSRATTSPVATSRNPNQQQPRRSRKKVRFSPQFLPSPPVKKVPRDTRKKPAGSLRGILQSPTKANQQRQQQTPRQRQTPVAPASKALWRHAESQRRRRCDGAYTEADAAVMSSAMPPHAYSGGALYYYWGAPLHCC</sequence>
<protein>
    <submittedName>
        <fullName evidence="2">Uncharacterized protein</fullName>
    </submittedName>
</protein>
<feature type="compositionally biased region" description="Basic residues" evidence="1">
    <location>
        <begin position="215"/>
        <end position="226"/>
    </location>
</feature>
<dbReference type="EMBL" id="JAQQWP010000001">
    <property type="protein sequence ID" value="KAK8132615.1"/>
    <property type="molecule type" value="Genomic_DNA"/>
</dbReference>
<accession>A0AAW0RCI4</accession>
<dbReference type="Proteomes" id="UP001392437">
    <property type="component" value="Unassembled WGS sequence"/>
</dbReference>
<feature type="region of interest" description="Disordered" evidence="1">
    <location>
        <begin position="105"/>
        <end position="138"/>
    </location>
</feature>
<dbReference type="AlphaFoldDB" id="A0AAW0RCI4"/>